<dbReference type="InterPro" id="IPR011009">
    <property type="entry name" value="Kinase-like_dom_sf"/>
</dbReference>
<keyword evidence="4" id="KW-0418">Kinase</keyword>
<evidence type="ECO:0000256" key="1">
    <source>
        <dbReference type="PROSITE-ProRule" id="PRU10141"/>
    </source>
</evidence>
<dbReference type="SUPFAM" id="SSF56112">
    <property type="entry name" value="Protein kinase-like (PK-like)"/>
    <property type="match status" value="1"/>
</dbReference>
<dbReference type="EC" id="2.7.11.1" evidence="4"/>
<dbReference type="PROSITE" id="PS00107">
    <property type="entry name" value="PROTEIN_KINASE_ATP"/>
    <property type="match status" value="1"/>
</dbReference>
<feature type="domain" description="Protein kinase" evidence="3">
    <location>
        <begin position="24"/>
        <end position="316"/>
    </location>
</feature>
<keyword evidence="2" id="KW-0472">Membrane</keyword>
<evidence type="ECO:0000313" key="4">
    <source>
        <dbReference type="EMBL" id="ODP29992.1"/>
    </source>
</evidence>
<dbReference type="Proteomes" id="UP000094578">
    <property type="component" value="Unassembled WGS sequence"/>
</dbReference>
<keyword evidence="4" id="KW-0808">Transferase</keyword>
<name>A0A1E3L852_9BACL</name>
<dbReference type="EMBL" id="MDER01000026">
    <property type="protein sequence ID" value="ODP29992.1"/>
    <property type="molecule type" value="Genomic_DNA"/>
</dbReference>
<dbReference type="RefSeq" id="WP_069326080.1">
    <property type="nucleotide sequence ID" value="NZ_MDER01000026.1"/>
</dbReference>
<feature type="transmembrane region" description="Helical" evidence="2">
    <location>
        <begin position="296"/>
        <end position="314"/>
    </location>
</feature>
<gene>
    <name evidence="4" type="ORF">PTI45_00611</name>
</gene>
<dbReference type="STRING" id="1886670.PTI45_00611"/>
<keyword evidence="2" id="KW-0812">Transmembrane</keyword>
<protein>
    <submittedName>
        <fullName evidence="4">Non-specific serine/threonine protein kinase</fullName>
        <ecNumber evidence="4">2.7.11.1</ecNumber>
    </submittedName>
</protein>
<proteinExistence type="predicted"/>
<dbReference type="InterPro" id="IPR017441">
    <property type="entry name" value="Protein_kinase_ATP_BS"/>
</dbReference>
<dbReference type="PANTHER" id="PTHR48011:SF84">
    <property type="entry name" value="KINASE, PUTATIVE-RELATED"/>
    <property type="match status" value="1"/>
</dbReference>
<evidence type="ECO:0000313" key="5">
    <source>
        <dbReference type="Proteomes" id="UP000094578"/>
    </source>
</evidence>
<dbReference type="PANTHER" id="PTHR48011">
    <property type="entry name" value="CCR4-NOT TRANSCRIPTIONAL COMPLEX SUBUNIT CAF120-RELATED"/>
    <property type="match status" value="1"/>
</dbReference>
<keyword evidence="5" id="KW-1185">Reference proteome</keyword>
<feature type="binding site" evidence="1">
    <location>
        <position position="53"/>
    </location>
    <ligand>
        <name>ATP</name>
        <dbReference type="ChEBI" id="CHEBI:30616"/>
    </ligand>
</feature>
<keyword evidence="1" id="KW-0067">ATP-binding</keyword>
<dbReference type="GO" id="GO:0005524">
    <property type="term" value="F:ATP binding"/>
    <property type="evidence" value="ECO:0007669"/>
    <property type="project" value="UniProtKB-UniRule"/>
</dbReference>
<evidence type="ECO:0000259" key="3">
    <source>
        <dbReference type="PROSITE" id="PS50011"/>
    </source>
</evidence>
<comment type="caution">
    <text evidence="4">The sequence shown here is derived from an EMBL/GenBank/DDBJ whole genome shotgun (WGS) entry which is preliminary data.</text>
</comment>
<dbReference type="InterPro" id="IPR000719">
    <property type="entry name" value="Prot_kinase_dom"/>
</dbReference>
<dbReference type="GO" id="GO:0007165">
    <property type="term" value="P:signal transduction"/>
    <property type="evidence" value="ECO:0007669"/>
    <property type="project" value="TreeGrafter"/>
</dbReference>
<sequence length="316" mass="35570">MSISTNSELPPGTMISGRTRGQQYMIQRVLGTGTNGTVYLVSALANGNLYALKMGAYNRTLQAEIKLLFSLHKHWKETGKNQVNRYLYDADDYEEDGLIIPFYVMKYVKGQTLSNFLRSKGSEHIGKAGLGVLEILRDLHEADWVFGDLKAEHVIITDEGQVELIDYGGASQAGRSLHQFTEWYDRKFWKAGSRTGDYAYDLFAFAVMCIKLFNEPGLQKVIVTQLPQIRSSADLVTLVDQTPRLKRYAPWLKRALRGEFDSTGEAYHAWKAVSGSGVLNRYGDNGDPVTRRLKNALIWSIIILGITLLIALFFTK</sequence>
<keyword evidence="4" id="KW-0723">Serine/threonine-protein kinase</keyword>
<dbReference type="Pfam" id="PF00069">
    <property type="entry name" value="Pkinase"/>
    <property type="match status" value="1"/>
</dbReference>
<dbReference type="AlphaFoldDB" id="A0A1E3L852"/>
<dbReference type="Gene3D" id="1.10.510.10">
    <property type="entry name" value="Transferase(Phosphotransferase) domain 1"/>
    <property type="match status" value="1"/>
</dbReference>
<dbReference type="PATRIC" id="fig|1886670.3.peg.630"/>
<organism evidence="4 5">
    <name type="scientific">Paenibacillus nuruki</name>
    <dbReference type="NCBI Taxonomy" id="1886670"/>
    <lineage>
        <taxon>Bacteria</taxon>
        <taxon>Bacillati</taxon>
        <taxon>Bacillota</taxon>
        <taxon>Bacilli</taxon>
        <taxon>Bacillales</taxon>
        <taxon>Paenibacillaceae</taxon>
        <taxon>Paenibacillus</taxon>
    </lineage>
</organism>
<reference evidence="4 5" key="1">
    <citation type="submission" date="2016-08" db="EMBL/GenBank/DDBJ databases">
        <title>Genome sequencing of Paenibacillus sp. TI45-13ar, isolated from Korean traditional nuruk.</title>
        <authorList>
            <person name="Kim S.-J."/>
        </authorList>
    </citation>
    <scope>NUCLEOTIDE SEQUENCE [LARGE SCALE GENOMIC DNA]</scope>
    <source>
        <strain evidence="4 5">TI45-13ar</strain>
    </source>
</reference>
<dbReference type="GO" id="GO:0004674">
    <property type="term" value="F:protein serine/threonine kinase activity"/>
    <property type="evidence" value="ECO:0007669"/>
    <property type="project" value="UniProtKB-KW"/>
</dbReference>
<evidence type="ECO:0000256" key="2">
    <source>
        <dbReference type="SAM" id="Phobius"/>
    </source>
</evidence>
<dbReference type="SMART" id="SM00220">
    <property type="entry name" value="S_TKc"/>
    <property type="match status" value="1"/>
</dbReference>
<keyword evidence="1" id="KW-0547">Nucleotide-binding</keyword>
<accession>A0A1E3L852</accession>
<dbReference type="PROSITE" id="PS50011">
    <property type="entry name" value="PROTEIN_KINASE_DOM"/>
    <property type="match status" value="1"/>
</dbReference>
<keyword evidence="2" id="KW-1133">Transmembrane helix</keyword>
<dbReference type="InterPro" id="IPR052751">
    <property type="entry name" value="Plant_MAPKKK"/>
</dbReference>